<dbReference type="PROSITE" id="PS50004">
    <property type="entry name" value="C2"/>
    <property type="match status" value="1"/>
</dbReference>
<dbReference type="SUPFAM" id="SSF49562">
    <property type="entry name" value="C2 domain (Calcium/lipid-binding domain, CaLB)"/>
    <property type="match status" value="1"/>
</dbReference>
<accession>A0A9W6XLI7</accession>
<dbReference type="CDD" id="cd00030">
    <property type="entry name" value="C2"/>
    <property type="match status" value="1"/>
</dbReference>
<dbReference type="PANTHER" id="PTHR45911:SF7">
    <property type="entry name" value="C2 DOMAIN-CONTAINING PROTEIN"/>
    <property type="match status" value="1"/>
</dbReference>
<dbReference type="AlphaFoldDB" id="A0A9W6XLI7"/>
<gene>
    <name evidence="4" type="ORF">Pfra01_001295800</name>
</gene>
<dbReference type="InterPro" id="IPR006614">
    <property type="entry name" value="Peroxin/Ferlin"/>
</dbReference>
<dbReference type="SMART" id="SM00239">
    <property type="entry name" value="C2"/>
    <property type="match status" value="1"/>
</dbReference>
<dbReference type="Gene3D" id="2.60.40.150">
    <property type="entry name" value="C2 domain"/>
    <property type="match status" value="1"/>
</dbReference>
<comment type="caution">
    <text evidence="4">The sequence shown here is derived from an EMBL/GenBank/DDBJ whole genome shotgun (WGS) entry which is preliminary data.</text>
</comment>
<dbReference type="InterPro" id="IPR000008">
    <property type="entry name" value="C2_dom"/>
</dbReference>
<sequence>MGHNFKFPICYDGTPLPSSPPSHCIIVHFTFSQSPDSARMMPYLHVTLFSAEDLPRSDSILLGGKSDPYVVFKVGSTEHRSLCHKSTLSPQWNPPECYTFHVENPTSAVLTIKIFDMEFIKRDELLGTLILPVAKFEDSMDVRHLENYRVAVSSAFSRQNRQSTLKLQLCLKATRDDDVELRQHVWENQSRFIRSGWKPTASSARQQWSAYDNSVTSTEFKNVAPIPPPEMTASGWQFCIARGDEEGWQYAINFSGPWSSNCSTFSLVRRRLWENIYRVAPKESPISDK</sequence>
<evidence type="ECO:0000259" key="3">
    <source>
        <dbReference type="PROSITE" id="PS50004"/>
    </source>
</evidence>
<dbReference type="SMART" id="SM00694">
    <property type="entry name" value="DysFC"/>
    <property type="match status" value="1"/>
</dbReference>
<dbReference type="OrthoDB" id="270970at2759"/>
<dbReference type="InterPro" id="IPR035892">
    <property type="entry name" value="C2_domain_sf"/>
</dbReference>
<name>A0A9W6XLI7_9STRA</name>
<dbReference type="Proteomes" id="UP001165121">
    <property type="component" value="Unassembled WGS sequence"/>
</dbReference>
<feature type="domain" description="C2" evidence="3">
    <location>
        <begin position="25"/>
        <end position="147"/>
    </location>
</feature>
<dbReference type="GO" id="GO:0016020">
    <property type="term" value="C:membrane"/>
    <property type="evidence" value="ECO:0007669"/>
    <property type="project" value="InterPro"/>
</dbReference>
<protein>
    <submittedName>
        <fullName evidence="4">Unnamed protein product</fullName>
    </submittedName>
</protein>
<reference evidence="4" key="1">
    <citation type="submission" date="2023-04" db="EMBL/GenBank/DDBJ databases">
        <title>Phytophthora fragariaefolia NBRC 109709.</title>
        <authorList>
            <person name="Ichikawa N."/>
            <person name="Sato H."/>
            <person name="Tonouchi N."/>
        </authorList>
    </citation>
    <scope>NUCLEOTIDE SEQUENCE</scope>
    <source>
        <strain evidence="4">NBRC 109709</strain>
    </source>
</reference>
<proteinExistence type="predicted"/>
<keyword evidence="1" id="KW-0479">Metal-binding</keyword>
<evidence type="ECO:0000256" key="2">
    <source>
        <dbReference type="ARBA" id="ARBA00022837"/>
    </source>
</evidence>
<evidence type="ECO:0000313" key="4">
    <source>
        <dbReference type="EMBL" id="GMF41228.1"/>
    </source>
</evidence>
<dbReference type="PANTHER" id="PTHR45911">
    <property type="entry name" value="C2 DOMAIN-CONTAINING PROTEIN"/>
    <property type="match status" value="1"/>
</dbReference>
<dbReference type="EMBL" id="BSXT01001324">
    <property type="protein sequence ID" value="GMF41228.1"/>
    <property type="molecule type" value="Genomic_DNA"/>
</dbReference>
<dbReference type="GO" id="GO:0046872">
    <property type="term" value="F:metal ion binding"/>
    <property type="evidence" value="ECO:0007669"/>
    <property type="project" value="UniProtKB-KW"/>
</dbReference>
<evidence type="ECO:0000313" key="5">
    <source>
        <dbReference type="Proteomes" id="UP001165121"/>
    </source>
</evidence>
<evidence type="ECO:0000256" key="1">
    <source>
        <dbReference type="ARBA" id="ARBA00022723"/>
    </source>
</evidence>
<keyword evidence="5" id="KW-1185">Reference proteome</keyword>
<keyword evidence="2" id="KW-0106">Calcium</keyword>
<organism evidence="4 5">
    <name type="scientific">Phytophthora fragariaefolia</name>
    <dbReference type="NCBI Taxonomy" id="1490495"/>
    <lineage>
        <taxon>Eukaryota</taxon>
        <taxon>Sar</taxon>
        <taxon>Stramenopiles</taxon>
        <taxon>Oomycota</taxon>
        <taxon>Peronosporomycetes</taxon>
        <taxon>Peronosporales</taxon>
        <taxon>Peronosporaceae</taxon>
        <taxon>Phytophthora</taxon>
    </lineage>
</organism>
<dbReference type="Pfam" id="PF00168">
    <property type="entry name" value="C2"/>
    <property type="match status" value="1"/>
</dbReference>